<gene>
    <name evidence="4" type="ORF">MMIC_P0555</name>
</gene>
<keyword evidence="2" id="KW-0812">Transmembrane</keyword>
<reference evidence="4 5" key="1">
    <citation type="journal article" date="2017" name="Arch. Microbiol.">
        <title>Mariprofundus micogutta sp. nov., a novel iron-oxidizing zetaproteobacterium isolated from a deep-sea hydrothermal field at the Bayonnaise knoll of the Izu-Ogasawara arc, and a description of Mariprofundales ord. nov. and Zetaproteobacteria classis nov.</title>
        <authorList>
            <person name="Makita H."/>
            <person name="Tanaka E."/>
            <person name="Mitsunobu S."/>
            <person name="Miyazaki M."/>
            <person name="Nunoura T."/>
            <person name="Uematsu K."/>
            <person name="Takaki Y."/>
            <person name="Nishi S."/>
            <person name="Shimamura S."/>
            <person name="Takai K."/>
        </authorList>
    </citation>
    <scope>NUCLEOTIDE SEQUENCE [LARGE SCALE GENOMIC DNA]</scope>
    <source>
        <strain evidence="4 5">ET2</strain>
    </source>
</reference>
<evidence type="ECO:0000313" key="5">
    <source>
        <dbReference type="Proteomes" id="UP000231632"/>
    </source>
</evidence>
<keyword evidence="2" id="KW-1133">Transmembrane helix</keyword>
<feature type="transmembrane region" description="Helical" evidence="2">
    <location>
        <begin position="12"/>
        <end position="32"/>
    </location>
</feature>
<keyword evidence="2" id="KW-0472">Membrane</keyword>
<evidence type="ECO:0000256" key="2">
    <source>
        <dbReference type="SAM" id="Phobius"/>
    </source>
</evidence>
<evidence type="ECO:0000256" key="1">
    <source>
        <dbReference type="SAM" id="MobiDB-lite"/>
    </source>
</evidence>
<dbReference type="STRING" id="1921010.MMIC_P0555"/>
<evidence type="ECO:0000313" key="4">
    <source>
        <dbReference type="EMBL" id="GAV19607.1"/>
    </source>
</evidence>
<proteinExistence type="predicted"/>
<dbReference type="InterPro" id="IPR003399">
    <property type="entry name" value="Mce/MlaD"/>
</dbReference>
<dbReference type="OrthoDB" id="9788420at2"/>
<dbReference type="EMBL" id="BDFD01000003">
    <property type="protein sequence ID" value="GAV19607.1"/>
    <property type="molecule type" value="Genomic_DNA"/>
</dbReference>
<dbReference type="PANTHER" id="PTHR33371:SF4">
    <property type="entry name" value="INTERMEMBRANE PHOSPHOLIPID TRANSPORT SYSTEM BINDING PROTEIN MLAD"/>
    <property type="match status" value="1"/>
</dbReference>
<dbReference type="Proteomes" id="UP000231632">
    <property type="component" value="Unassembled WGS sequence"/>
</dbReference>
<dbReference type="Pfam" id="PF02470">
    <property type="entry name" value="MlaD"/>
    <property type="match status" value="1"/>
</dbReference>
<evidence type="ECO:0000259" key="3">
    <source>
        <dbReference type="Pfam" id="PF02470"/>
    </source>
</evidence>
<name>A0A1L8CL19_9PROT</name>
<keyword evidence="5" id="KW-1185">Reference proteome</keyword>
<feature type="domain" description="Mce/MlaD" evidence="3">
    <location>
        <begin position="43"/>
        <end position="118"/>
    </location>
</feature>
<dbReference type="RefSeq" id="WP_072658823.1">
    <property type="nucleotide sequence ID" value="NZ_BDFD01000003.1"/>
</dbReference>
<feature type="region of interest" description="Disordered" evidence="1">
    <location>
        <begin position="312"/>
        <end position="333"/>
    </location>
</feature>
<accession>A0A1L8CL19</accession>
<protein>
    <recommendedName>
        <fullName evidence="3">Mce/MlaD domain-containing protein</fullName>
    </recommendedName>
</protein>
<organism evidence="4 5">
    <name type="scientific">Mariprofundus micogutta</name>
    <dbReference type="NCBI Taxonomy" id="1921010"/>
    <lineage>
        <taxon>Bacteria</taxon>
        <taxon>Pseudomonadati</taxon>
        <taxon>Pseudomonadota</taxon>
        <taxon>Candidatius Mariprofundia</taxon>
        <taxon>Mariprofundales</taxon>
        <taxon>Mariprofundaceae</taxon>
        <taxon>Mariprofundus</taxon>
    </lineage>
</organism>
<dbReference type="InterPro" id="IPR052336">
    <property type="entry name" value="MlaD_Phospholipid_Transporter"/>
</dbReference>
<sequence length="333" mass="36738">MAEFVANVRRQVGWFVLLGIGTIVAIILAVSLQSDLFAKKFQLYFSPPSAASFYEGQAIKFQGFTVGRIKAMDLQDDGTVRITLNLLERYHPMLHEGAIVHLVREGLIGEQTLEITSGDSEKPVVQPGQVITYETAATIEQLLQDIKPAVENANTLLQELSELATWLNDPNSDFRQMGARFNALSQDLNRENVGKLVVNLAEILENLQSLTKDLKDSHVGEQLAKSLHSTSQILSDLRPLTQQISKEGPESLKRINSLINHVNKLSKSLDSVASDLSELTPELPGLARESRVTIAEMQQLLKALQNSWLVGGKAQPAQDDERSVAPPVLEMQP</sequence>
<dbReference type="PANTHER" id="PTHR33371">
    <property type="entry name" value="INTERMEMBRANE PHOSPHOLIPID TRANSPORT SYSTEM BINDING PROTEIN MLAD-RELATED"/>
    <property type="match status" value="1"/>
</dbReference>
<dbReference type="AlphaFoldDB" id="A0A1L8CL19"/>
<comment type="caution">
    <text evidence="4">The sequence shown here is derived from an EMBL/GenBank/DDBJ whole genome shotgun (WGS) entry which is preliminary data.</text>
</comment>